<evidence type="ECO:0000256" key="1">
    <source>
        <dbReference type="SAM" id="Phobius"/>
    </source>
</evidence>
<dbReference type="HOGENOM" id="CLU_1457271_0_0_1"/>
<proteinExistence type="predicted"/>
<dbReference type="GeneID" id="7842765"/>
<dbReference type="KEGG" id="tet:TTHERM_00310270"/>
<keyword evidence="1 2" id="KW-0812">Transmembrane</keyword>
<dbReference type="InParanoid" id="I7M961"/>
<dbReference type="RefSeq" id="XP_001021102.1">
    <property type="nucleotide sequence ID" value="XM_001021102.1"/>
</dbReference>
<feature type="transmembrane region" description="Helical" evidence="1">
    <location>
        <begin position="6"/>
        <end position="23"/>
    </location>
</feature>
<keyword evidence="3" id="KW-1185">Reference proteome</keyword>
<accession>I7M961</accession>
<dbReference type="Proteomes" id="UP000009168">
    <property type="component" value="Unassembled WGS sequence"/>
</dbReference>
<organism evidence="2 3">
    <name type="scientific">Tetrahymena thermophila (strain SB210)</name>
    <dbReference type="NCBI Taxonomy" id="312017"/>
    <lineage>
        <taxon>Eukaryota</taxon>
        <taxon>Sar</taxon>
        <taxon>Alveolata</taxon>
        <taxon>Ciliophora</taxon>
        <taxon>Intramacronucleata</taxon>
        <taxon>Oligohymenophorea</taxon>
        <taxon>Hymenostomatida</taxon>
        <taxon>Tetrahymenina</taxon>
        <taxon>Tetrahymenidae</taxon>
        <taxon>Tetrahymena</taxon>
    </lineage>
</organism>
<dbReference type="EMBL" id="GG662608">
    <property type="protein sequence ID" value="EAS00857.1"/>
    <property type="molecule type" value="Genomic_DNA"/>
</dbReference>
<keyword evidence="1" id="KW-1133">Transmembrane helix</keyword>
<evidence type="ECO:0000313" key="3">
    <source>
        <dbReference type="Proteomes" id="UP000009168"/>
    </source>
</evidence>
<keyword evidence="1" id="KW-0472">Membrane</keyword>
<gene>
    <name evidence="2" type="ORF">TTHERM_00310270</name>
</gene>
<reference evidence="3" key="1">
    <citation type="journal article" date="2006" name="PLoS Biol.">
        <title>Macronuclear genome sequence of the ciliate Tetrahymena thermophila, a model eukaryote.</title>
        <authorList>
            <person name="Eisen J.A."/>
            <person name="Coyne R.S."/>
            <person name="Wu M."/>
            <person name="Wu D."/>
            <person name="Thiagarajan M."/>
            <person name="Wortman J.R."/>
            <person name="Badger J.H."/>
            <person name="Ren Q."/>
            <person name="Amedeo P."/>
            <person name="Jones K.M."/>
            <person name="Tallon L.J."/>
            <person name="Delcher A.L."/>
            <person name="Salzberg S.L."/>
            <person name="Silva J.C."/>
            <person name="Haas B.J."/>
            <person name="Majoros W.H."/>
            <person name="Farzad M."/>
            <person name="Carlton J.M."/>
            <person name="Smith R.K. Jr."/>
            <person name="Garg J."/>
            <person name="Pearlman R.E."/>
            <person name="Karrer K.M."/>
            <person name="Sun L."/>
            <person name="Manning G."/>
            <person name="Elde N.C."/>
            <person name="Turkewitz A.P."/>
            <person name="Asai D.J."/>
            <person name="Wilkes D.E."/>
            <person name="Wang Y."/>
            <person name="Cai H."/>
            <person name="Collins K."/>
            <person name="Stewart B.A."/>
            <person name="Lee S.R."/>
            <person name="Wilamowska K."/>
            <person name="Weinberg Z."/>
            <person name="Ruzzo W.L."/>
            <person name="Wloga D."/>
            <person name="Gaertig J."/>
            <person name="Frankel J."/>
            <person name="Tsao C.-C."/>
            <person name="Gorovsky M.A."/>
            <person name="Keeling P.J."/>
            <person name="Waller R.F."/>
            <person name="Patron N.J."/>
            <person name="Cherry J.M."/>
            <person name="Stover N.A."/>
            <person name="Krieger C.J."/>
            <person name="del Toro C."/>
            <person name="Ryder H.F."/>
            <person name="Williamson S.C."/>
            <person name="Barbeau R.A."/>
            <person name="Hamilton E.P."/>
            <person name="Orias E."/>
        </authorList>
    </citation>
    <scope>NUCLEOTIDE SEQUENCE [LARGE SCALE GENOMIC DNA]</scope>
    <source>
        <strain evidence="3">SB210</strain>
    </source>
</reference>
<evidence type="ECO:0000313" key="2">
    <source>
        <dbReference type="EMBL" id="EAS00857.1"/>
    </source>
</evidence>
<sequence>MVTKVFGISLISLLLITGGLYYFNSNKSALNDFHGNLTPTEHMLCKAQQFQANDYNKCIVNYYDKECQQKYFSFLSQYRQNEKIFYQIYEAQPLDVKAVVDGWNQSCNTFEHYQRCGDAEYLFTHCVYSGEESECSIENQEYIQAAYKCGDVPDGIPFWNVNLYTAECMTNIVNLAKGSLAEALACK</sequence>
<dbReference type="AlphaFoldDB" id="I7M961"/>
<protein>
    <submittedName>
        <fullName evidence="2">Transmembrane protein, putative</fullName>
    </submittedName>
</protein>
<name>I7M961_TETTS</name>